<keyword evidence="4 6" id="KW-1133">Transmembrane helix</keyword>
<feature type="transmembrane region" description="Helical" evidence="6">
    <location>
        <begin position="218"/>
        <end position="239"/>
    </location>
</feature>
<evidence type="ECO:0000313" key="8">
    <source>
        <dbReference type="EMBL" id="GGP24723.1"/>
    </source>
</evidence>
<evidence type="ECO:0000256" key="6">
    <source>
        <dbReference type="SAM" id="Phobius"/>
    </source>
</evidence>
<feature type="transmembrane region" description="Helical" evidence="6">
    <location>
        <begin position="246"/>
        <end position="270"/>
    </location>
</feature>
<keyword evidence="9" id="KW-1185">Reference proteome</keyword>
<feature type="domain" description="EamA" evidence="7">
    <location>
        <begin position="28"/>
        <end position="153"/>
    </location>
</feature>
<keyword evidence="2" id="KW-1003">Cell membrane</keyword>
<dbReference type="Proteomes" id="UP000621859">
    <property type="component" value="Unassembled WGS sequence"/>
</dbReference>
<dbReference type="InterPro" id="IPR037185">
    <property type="entry name" value="EmrE-like"/>
</dbReference>
<sequence length="300" mass="31267">MHVQRCAHSNNTILRVTCYMSPARVFAFTLFAMVAFAGNSILCRLALKNTPIDPASFTMIRIVSGAAVLALLVSLRKQQPRFKGNVASSWALFIYAAGFSYAYVNLPAAAGALILFGAVQISMIGYGLWRGERLAPIQWLGVLLAAAGVIGLMLPGLSAPPLLSSILMIAAGVAWGVYSLRGRGAGDPTAVTAGNFLLAIPAAVGCWIIVLQHTHMDAVGVMYALASGVITSGLGYALWYRVLPALAATSAAIVQLSVPAIAAIGAVLFLNEPLGLRLILASVAILGGIVLVILNRRAAA</sequence>
<dbReference type="EMBL" id="BMLY01000001">
    <property type="protein sequence ID" value="GGP24723.1"/>
    <property type="molecule type" value="Genomic_DNA"/>
</dbReference>
<feature type="transmembrane region" description="Helical" evidence="6">
    <location>
        <begin position="59"/>
        <end position="75"/>
    </location>
</feature>
<dbReference type="PANTHER" id="PTHR42920">
    <property type="entry name" value="OS03G0707200 PROTEIN-RELATED"/>
    <property type="match status" value="1"/>
</dbReference>
<feature type="transmembrane region" description="Helical" evidence="6">
    <location>
        <begin position="162"/>
        <end position="180"/>
    </location>
</feature>
<evidence type="ECO:0000256" key="1">
    <source>
        <dbReference type="ARBA" id="ARBA00004651"/>
    </source>
</evidence>
<accession>A0ABQ2PHE0</accession>
<feature type="transmembrane region" description="Helical" evidence="6">
    <location>
        <begin position="192"/>
        <end position="212"/>
    </location>
</feature>
<comment type="subcellular location">
    <subcellularLocation>
        <location evidence="1">Cell membrane</location>
        <topology evidence="1">Multi-pass membrane protein</topology>
    </subcellularLocation>
</comment>
<dbReference type="InterPro" id="IPR051258">
    <property type="entry name" value="Diverse_Substrate_Transporter"/>
</dbReference>
<dbReference type="PANTHER" id="PTHR42920:SF11">
    <property type="entry name" value="INNER MEMBRANE PROTEIN YTFF"/>
    <property type="match status" value="1"/>
</dbReference>
<evidence type="ECO:0000256" key="5">
    <source>
        <dbReference type="ARBA" id="ARBA00023136"/>
    </source>
</evidence>
<feature type="transmembrane region" description="Helical" evidence="6">
    <location>
        <begin position="110"/>
        <end position="129"/>
    </location>
</feature>
<evidence type="ECO:0000256" key="2">
    <source>
        <dbReference type="ARBA" id="ARBA00022475"/>
    </source>
</evidence>
<keyword evidence="5 6" id="KW-0472">Membrane</keyword>
<keyword evidence="3 6" id="KW-0812">Transmembrane</keyword>
<reference evidence="9" key="1">
    <citation type="journal article" date="2019" name="Int. J. Syst. Evol. Microbiol.">
        <title>The Global Catalogue of Microorganisms (GCM) 10K type strain sequencing project: providing services to taxonomists for standard genome sequencing and annotation.</title>
        <authorList>
            <consortium name="The Broad Institute Genomics Platform"/>
            <consortium name="The Broad Institute Genome Sequencing Center for Infectious Disease"/>
            <person name="Wu L."/>
            <person name="Ma J."/>
        </authorList>
    </citation>
    <scope>NUCLEOTIDE SEQUENCE [LARGE SCALE GENOMIC DNA]</scope>
    <source>
        <strain evidence="9">CGMCC 1.8860</strain>
    </source>
</reference>
<evidence type="ECO:0000313" key="9">
    <source>
        <dbReference type="Proteomes" id="UP000621859"/>
    </source>
</evidence>
<evidence type="ECO:0000259" key="7">
    <source>
        <dbReference type="Pfam" id="PF00892"/>
    </source>
</evidence>
<feature type="transmembrane region" description="Helical" evidence="6">
    <location>
        <begin position="87"/>
        <end position="104"/>
    </location>
</feature>
<dbReference type="SUPFAM" id="SSF103481">
    <property type="entry name" value="Multidrug resistance efflux transporter EmrE"/>
    <property type="match status" value="2"/>
</dbReference>
<proteinExistence type="predicted"/>
<comment type="caution">
    <text evidence="8">The sequence shown here is derived from an EMBL/GenBank/DDBJ whole genome shotgun (WGS) entry which is preliminary data.</text>
</comment>
<feature type="transmembrane region" description="Helical" evidence="6">
    <location>
        <begin position="136"/>
        <end position="156"/>
    </location>
</feature>
<evidence type="ECO:0000256" key="3">
    <source>
        <dbReference type="ARBA" id="ARBA00022692"/>
    </source>
</evidence>
<organism evidence="8 9">
    <name type="scientific">Silvimonas amylolytica</name>
    <dbReference type="NCBI Taxonomy" id="449663"/>
    <lineage>
        <taxon>Bacteria</taxon>
        <taxon>Pseudomonadati</taxon>
        <taxon>Pseudomonadota</taxon>
        <taxon>Betaproteobacteria</taxon>
        <taxon>Neisseriales</taxon>
        <taxon>Chitinibacteraceae</taxon>
        <taxon>Silvimonas</taxon>
    </lineage>
</organism>
<protein>
    <recommendedName>
        <fullName evidence="7">EamA domain-containing protein</fullName>
    </recommendedName>
</protein>
<dbReference type="Pfam" id="PF00892">
    <property type="entry name" value="EamA"/>
    <property type="match status" value="2"/>
</dbReference>
<feature type="transmembrane region" description="Helical" evidence="6">
    <location>
        <begin position="25"/>
        <end position="47"/>
    </location>
</feature>
<gene>
    <name evidence="8" type="ORF">GCM10010971_05420</name>
</gene>
<dbReference type="InterPro" id="IPR000620">
    <property type="entry name" value="EamA_dom"/>
</dbReference>
<feature type="domain" description="EamA" evidence="7">
    <location>
        <begin position="165"/>
        <end position="293"/>
    </location>
</feature>
<evidence type="ECO:0000256" key="4">
    <source>
        <dbReference type="ARBA" id="ARBA00022989"/>
    </source>
</evidence>
<feature type="transmembrane region" description="Helical" evidence="6">
    <location>
        <begin position="276"/>
        <end position="294"/>
    </location>
</feature>
<name>A0ABQ2PHE0_9NEIS</name>